<name>A0ABR4BBG0_9LECA</name>
<accession>A0ABR4BBG0</accession>
<evidence type="ECO:0000313" key="2">
    <source>
        <dbReference type="Proteomes" id="UP001590951"/>
    </source>
</evidence>
<comment type="caution">
    <text evidence="1">The sequence shown here is derived from an EMBL/GenBank/DDBJ whole genome shotgun (WGS) entry which is preliminary data.</text>
</comment>
<protein>
    <recommendedName>
        <fullName evidence="3">F-box domain-containing protein</fullName>
    </recommendedName>
</protein>
<evidence type="ECO:0000313" key="1">
    <source>
        <dbReference type="EMBL" id="KAL2054166.1"/>
    </source>
</evidence>
<dbReference type="Proteomes" id="UP001590951">
    <property type="component" value="Unassembled WGS sequence"/>
</dbReference>
<dbReference type="EMBL" id="JBHFEH010000017">
    <property type="protein sequence ID" value="KAL2054166.1"/>
    <property type="molecule type" value="Genomic_DNA"/>
</dbReference>
<evidence type="ECO:0008006" key="3">
    <source>
        <dbReference type="Google" id="ProtNLM"/>
    </source>
</evidence>
<sequence>MGNANLEGLPYEVQLKIIRLLRDEQPLLIVRGINVTAPPSDDFGIAAVSKYFNKLAMQVFYGENCFQYCDAYSPTFPGTPQCDKKQAQTLMVPFT</sequence>
<organism evidence="1 2">
    <name type="scientific">Lepraria finkii</name>
    <dbReference type="NCBI Taxonomy" id="1340010"/>
    <lineage>
        <taxon>Eukaryota</taxon>
        <taxon>Fungi</taxon>
        <taxon>Dikarya</taxon>
        <taxon>Ascomycota</taxon>
        <taxon>Pezizomycotina</taxon>
        <taxon>Lecanoromycetes</taxon>
        <taxon>OSLEUM clade</taxon>
        <taxon>Lecanoromycetidae</taxon>
        <taxon>Lecanorales</taxon>
        <taxon>Lecanorineae</taxon>
        <taxon>Stereocaulaceae</taxon>
        <taxon>Lepraria</taxon>
    </lineage>
</organism>
<gene>
    <name evidence="1" type="ORF">ABVK25_005705</name>
</gene>
<proteinExistence type="predicted"/>
<keyword evidence="2" id="KW-1185">Reference proteome</keyword>
<reference evidence="1 2" key="1">
    <citation type="submission" date="2024-09" db="EMBL/GenBank/DDBJ databases">
        <title>Rethinking Asexuality: The Enigmatic Case of Functional Sexual Genes in Lepraria (Stereocaulaceae).</title>
        <authorList>
            <person name="Doellman M."/>
            <person name="Sun Y."/>
            <person name="Barcenas-Pena A."/>
            <person name="Lumbsch H.T."/>
            <person name="Grewe F."/>
        </authorList>
    </citation>
    <scope>NUCLEOTIDE SEQUENCE [LARGE SCALE GENOMIC DNA]</scope>
    <source>
        <strain evidence="1 2">Grewe 0041</strain>
    </source>
</reference>